<dbReference type="AlphaFoldDB" id="A0A1F6PDX3"/>
<proteinExistence type="inferred from homology"/>
<name>A0A1F6PDX3_9BACT</name>
<organism evidence="3 4">
    <name type="scientific">Candidatus Magasanikbacteria bacterium RIFOXYD2_FULL_41_14</name>
    <dbReference type="NCBI Taxonomy" id="1798709"/>
    <lineage>
        <taxon>Bacteria</taxon>
        <taxon>Candidatus Magasanikiibacteriota</taxon>
    </lineage>
</organism>
<gene>
    <name evidence="3" type="ORF">A2538_00970</name>
</gene>
<evidence type="ECO:0000313" key="4">
    <source>
        <dbReference type="Proteomes" id="UP000178254"/>
    </source>
</evidence>
<dbReference type="HAMAP" id="MF_00048">
    <property type="entry name" value="UPF0102"/>
    <property type="match status" value="1"/>
</dbReference>
<dbReference type="PANTHER" id="PTHR34039">
    <property type="entry name" value="UPF0102 PROTEIN YRAN"/>
    <property type="match status" value="1"/>
</dbReference>
<evidence type="ECO:0000256" key="2">
    <source>
        <dbReference type="HAMAP-Rule" id="MF_00048"/>
    </source>
</evidence>
<evidence type="ECO:0000256" key="1">
    <source>
        <dbReference type="ARBA" id="ARBA00006738"/>
    </source>
</evidence>
<dbReference type="Proteomes" id="UP000178254">
    <property type="component" value="Unassembled WGS sequence"/>
</dbReference>
<comment type="similarity">
    <text evidence="1 2">Belongs to the UPF0102 family.</text>
</comment>
<dbReference type="Gene3D" id="3.40.1350.10">
    <property type="match status" value="1"/>
</dbReference>
<comment type="caution">
    <text evidence="3">The sequence shown here is derived from an EMBL/GenBank/DDBJ whole genome shotgun (WGS) entry which is preliminary data.</text>
</comment>
<reference evidence="3 4" key="1">
    <citation type="journal article" date="2016" name="Nat. Commun.">
        <title>Thousands of microbial genomes shed light on interconnected biogeochemical processes in an aquifer system.</title>
        <authorList>
            <person name="Anantharaman K."/>
            <person name="Brown C.T."/>
            <person name="Hug L.A."/>
            <person name="Sharon I."/>
            <person name="Castelle C.J."/>
            <person name="Probst A.J."/>
            <person name="Thomas B.C."/>
            <person name="Singh A."/>
            <person name="Wilkins M.J."/>
            <person name="Karaoz U."/>
            <person name="Brodie E.L."/>
            <person name="Williams K.H."/>
            <person name="Hubbard S.S."/>
            <person name="Banfield J.F."/>
        </authorList>
    </citation>
    <scope>NUCLEOTIDE SEQUENCE [LARGE SCALE GENOMIC DNA]</scope>
</reference>
<dbReference type="Pfam" id="PF02021">
    <property type="entry name" value="UPF0102"/>
    <property type="match status" value="1"/>
</dbReference>
<dbReference type="EMBL" id="MFRE01000009">
    <property type="protein sequence ID" value="OGH94362.1"/>
    <property type="molecule type" value="Genomic_DNA"/>
</dbReference>
<dbReference type="PANTHER" id="PTHR34039:SF1">
    <property type="entry name" value="UPF0102 PROTEIN YRAN"/>
    <property type="match status" value="1"/>
</dbReference>
<evidence type="ECO:0000313" key="3">
    <source>
        <dbReference type="EMBL" id="OGH94362.1"/>
    </source>
</evidence>
<dbReference type="InterPro" id="IPR011335">
    <property type="entry name" value="Restrct_endonuc-II-like"/>
</dbReference>
<dbReference type="GO" id="GO:0003676">
    <property type="term" value="F:nucleic acid binding"/>
    <property type="evidence" value="ECO:0007669"/>
    <property type="project" value="InterPro"/>
</dbReference>
<dbReference type="SUPFAM" id="SSF52980">
    <property type="entry name" value="Restriction endonuclease-like"/>
    <property type="match status" value="1"/>
</dbReference>
<dbReference type="InterPro" id="IPR011856">
    <property type="entry name" value="tRNA_endonuc-like_dom_sf"/>
</dbReference>
<accession>A0A1F6PDX3</accession>
<protein>
    <recommendedName>
        <fullName evidence="2">UPF0102 protein A2538_00970</fullName>
    </recommendedName>
</protein>
<dbReference type="STRING" id="1798709.A2538_00970"/>
<sequence length="118" mass="13410">MVRGGKKKIGEWGENLACAFLCRRGFKIIERNYYTTVGEIDIVAKLGDDFYFVEVKTRRAGEMANDLAITAEKWRRFEKTVGRYCCKHQIEGGIILAALIVAFDRVGGTVHFSLIPKY</sequence>
<dbReference type="InterPro" id="IPR003509">
    <property type="entry name" value="UPF0102_YraN-like"/>
</dbReference>